<evidence type="ECO:0000313" key="4">
    <source>
        <dbReference type="Proteomes" id="UP000245464"/>
    </source>
</evidence>
<dbReference type="EMBL" id="NQIK02000007">
    <property type="protein sequence ID" value="KAF7567818.1"/>
    <property type="molecule type" value="Genomic_DNA"/>
</dbReference>
<dbReference type="RefSeq" id="XP_065960639.1">
    <property type="nucleotide sequence ID" value="XM_066108647.1"/>
</dbReference>
<reference evidence="3 4" key="1">
    <citation type="journal article" date="2018" name="BMC Genomics">
        <title>Comparative genomics of the wheat fungal pathogen Pyrenophora tritici-repentis reveals chromosomal variations and genome plasticity.</title>
        <authorList>
            <person name="Moolhuijzen P."/>
            <person name="See P.T."/>
            <person name="Hane J.K."/>
            <person name="Shi G."/>
            <person name="Liu Z."/>
            <person name="Oliver R.P."/>
            <person name="Moffat C.S."/>
        </authorList>
    </citation>
    <scope>NUCLEOTIDE SEQUENCE [LARGE SCALE GENOMIC DNA]</scope>
    <source>
        <strain evidence="3">M4</strain>
    </source>
</reference>
<accession>A0A834VM06</accession>
<evidence type="ECO:0000256" key="1">
    <source>
        <dbReference type="ARBA" id="ARBA00023125"/>
    </source>
</evidence>
<dbReference type="PROSITE" id="PS51253">
    <property type="entry name" value="HTH_CENPB"/>
    <property type="match status" value="1"/>
</dbReference>
<protein>
    <recommendedName>
        <fullName evidence="2">HTH CENPB-type domain-containing protein</fullName>
    </recommendedName>
</protein>
<dbReference type="Pfam" id="PF03221">
    <property type="entry name" value="HTH_Tnp_Tc5"/>
    <property type="match status" value="1"/>
</dbReference>
<organism evidence="3 4">
    <name type="scientific">Pyrenophora tritici-repentis</name>
    <dbReference type="NCBI Taxonomy" id="45151"/>
    <lineage>
        <taxon>Eukaryota</taxon>
        <taxon>Fungi</taxon>
        <taxon>Dikarya</taxon>
        <taxon>Ascomycota</taxon>
        <taxon>Pezizomycotina</taxon>
        <taxon>Dothideomycetes</taxon>
        <taxon>Pleosporomycetidae</taxon>
        <taxon>Pleosporales</taxon>
        <taxon>Pleosporineae</taxon>
        <taxon>Pleosporaceae</taxon>
        <taxon>Pyrenophora</taxon>
    </lineage>
</organism>
<comment type="caution">
    <text evidence="3">The sequence shown here is derived from an EMBL/GenBank/DDBJ whole genome shotgun (WGS) entry which is preliminary data.</text>
</comment>
<dbReference type="Proteomes" id="UP000245464">
    <property type="component" value="Chromosome 7"/>
</dbReference>
<evidence type="ECO:0000313" key="3">
    <source>
        <dbReference type="EMBL" id="KAF7567818.1"/>
    </source>
</evidence>
<dbReference type="AlphaFoldDB" id="A0A834VM06"/>
<name>A0A834VM06_9PLEO</name>
<dbReference type="GO" id="GO:0003677">
    <property type="term" value="F:DNA binding"/>
    <property type="evidence" value="ECO:0007669"/>
    <property type="project" value="UniProtKB-KW"/>
</dbReference>
<feature type="domain" description="HTH CENPB-type" evidence="2">
    <location>
        <begin position="1"/>
        <end position="32"/>
    </location>
</feature>
<dbReference type="GeneID" id="90957279"/>
<evidence type="ECO:0000259" key="2">
    <source>
        <dbReference type="PROSITE" id="PS51253"/>
    </source>
</evidence>
<dbReference type="KEGG" id="ptrr:90957279"/>
<dbReference type="InterPro" id="IPR006600">
    <property type="entry name" value="HTH_CenpB_DNA-bd_dom"/>
</dbReference>
<sequence length="92" mass="11143">MIRNFASDIAKKPVGKNWVDRFVKRHSIDLISHWATGLDRNRFKADNAFMYSLYFELIKRKIKQYNIDSRYIYNIDEKGFLISILRKMKHML</sequence>
<proteinExistence type="predicted"/>
<keyword evidence="1" id="KW-0238">DNA-binding</keyword>
<gene>
    <name evidence="3" type="ORF">PtrM4_124310</name>
</gene>